<feature type="region of interest" description="Disordered" evidence="1">
    <location>
        <begin position="77"/>
        <end position="118"/>
    </location>
</feature>
<gene>
    <name evidence="3" type="ORF">OLEA9_A079959</name>
</gene>
<dbReference type="EMBL" id="CACTIH010009291">
    <property type="protein sequence ID" value="CAA3029139.1"/>
    <property type="molecule type" value="Genomic_DNA"/>
</dbReference>
<proteinExistence type="predicted"/>
<evidence type="ECO:0000256" key="1">
    <source>
        <dbReference type="SAM" id="MobiDB-lite"/>
    </source>
</evidence>
<comment type="caution">
    <text evidence="3">The sequence shown here is derived from an EMBL/GenBank/DDBJ whole genome shotgun (WGS) entry which is preliminary data.</text>
</comment>
<feature type="compositionally biased region" description="Basic and acidic residues" evidence="1">
    <location>
        <begin position="81"/>
        <end position="105"/>
    </location>
</feature>
<evidence type="ECO:0000313" key="4">
    <source>
        <dbReference type="Proteomes" id="UP000594638"/>
    </source>
</evidence>
<dbReference type="PANTHER" id="PTHR21193:SF3">
    <property type="entry name" value="OXIDOREDUCTASE-LIKE DOMAIN-CONTAINING PROTEIN 1"/>
    <property type="match status" value="1"/>
</dbReference>
<dbReference type="Proteomes" id="UP000594638">
    <property type="component" value="Unassembled WGS sequence"/>
</dbReference>
<dbReference type="InterPro" id="IPR039251">
    <property type="entry name" value="OXLD1"/>
</dbReference>
<dbReference type="AlphaFoldDB" id="A0A8S0VEM1"/>
<accession>A0A8S0VEM1</accession>
<dbReference type="Gramene" id="OE9A079959T2">
    <property type="protein sequence ID" value="OE9A079959C2"/>
    <property type="gene ID" value="OE9A079959"/>
</dbReference>
<keyword evidence="4" id="KW-1185">Reference proteome</keyword>
<dbReference type="InterPro" id="IPR019180">
    <property type="entry name" value="Oxidoreductase-like_N"/>
</dbReference>
<name>A0A8S0VEM1_OLEEU</name>
<sequence>MTLPLQILQFLRCLPSPSLPLPTNRRSRLRHDGLNQPNIVMPIRDLTLRRFTTAPYQFRFNSQKPFCDTHNFTLTNSNTMADKKDNQEVTIESKGEVEKGLENSKSKSNIPPPPEKPLPGDCCGSGCVRCVWDVYYEELDEYNKLYNTNSKT</sequence>
<dbReference type="PANTHER" id="PTHR21193">
    <property type="entry name" value="OXIDOREDUCTASE-LIKE DOMAIN-CONTAINING PROTEIN 1"/>
    <property type="match status" value="1"/>
</dbReference>
<feature type="domain" description="Oxidoreductase-like" evidence="2">
    <location>
        <begin position="109"/>
        <end position="145"/>
    </location>
</feature>
<reference evidence="3 4" key="1">
    <citation type="submission" date="2019-12" db="EMBL/GenBank/DDBJ databases">
        <authorList>
            <person name="Alioto T."/>
            <person name="Alioto T."/>
            <person name="Gomez Garrido J."/>
        </authorList>
    </citation>
    <scope>NUCLEOTIDE SEQUENCE [LARGE SCALE GENOMIC DNA]</scope>
</reference>
<protein>
    <recommendedName>
        <fullName evidence="2">Oxidoreductase-like domain-containing protein</fullName>
    </recommendedName>
</protein>
<evidence type="ECO:0000259" key="2">
    <source>
        <dbReference type="Pfam" id="PF09791"/>
    </source>
</evidence>
<dbReference type="Pfam" id="PF09791">
    <property type="entry name" value="Oxidored-like"/>
    <property type="match status" value="1"/>
</dbReference>
<evidence type="ECO:0000313" key="3">
    <source>
        <dbReference type="EMBL" id="CAA3029139.1"/>
    </source>
</evidence>
<organism evidence="3 4">
    <name type="scientific">Olea europaea subsp. europaea</name>
    <dbReference type="NCBI Taxonomy" id="158383"/>
    <lineage>
        <taxon>Eukaryota</taxon>
        <taxon>Viridiplantae</taxon>
        <taxon>Streptophyta</taxon>
        <taxon>Embryophyta</taxon>
        <taxon>Tracheophyta</taxon>
        <taxon>Spermatophyta</taxon>
        <taxon>Magnoliopsida</taxon>
        <taxon>eudicotyledons</taxon>
        <taxon>Gunneridae</taxon>
        <taxon>Pentapetalae</taxon>
        <taxon>asterids</taxon>
        <taxon>lamiids</taxon>
        <taxon>Lamiales</taxon>
        <taxon>Oleaceae</taxon>
        <taxon>Oleeae</taxon>
        <taxon>Olea</taxon>
    </lineage>
</organism>